<dbReference type="EMBL" id="CP051680">
    <property type="protein sequence ID" value="QJD82933.1"/>
    <property type="molecule type" value="Genomic_DNA"/>
</dbReference>
<dbReference type="GO" id="GO:0016740">
    <property type="term" value="F:transferase activity"/>
    <property type="evidence" value="ECO:0007669"/>
    <property type="project" value="UniProtKB-KW"/>
</dbReference>
<dbReference type="InterPro" id="IPR011009">
    <property type="entry name" value="Kinase-like_dom_sf"/>
</dbReference>
<dbReference type="SUPFAM" id="SSF56112">
    <property type="entry name" value="Protein kinase-like (PK-like)"/>
    <property type="match status" value="1"/>
</dbReference>
<feature type="domain" description="Aminoglycoside phosphotransferase" evidence="1">
    <location>
        <begin position="26"/>
        <end position="256"/>
    </location>
</feature>
<dbReference type="Pfam" id="PF01636">
    <property type="entry name" value="APH"/>
    <property type="match status" value="1"/>
</dbReference>
<keyword evidence="2" id="KW-0808">Transferase</keyword>
<dbReference type="InterPro" id="IPR002575">
    <property type="entry name" value="Aminoglycoside_PTrfase"/>
</dbReference>
<dbReference type="Gene3D" id="3.90.1200.10">
    <property type="match status" value="1"/>
</dbReference>
<dbReference type="RefSeq" id="WP_169279229.1">
    <property type="nucleotide sequence ID" value="NZ_CP051680.1"/>
</dbReference>
<gene>
    <name evidence="2" type="ORF">HH215_06915</name>
</gene>
<dbReference type="InterPro" id="IPR051678">
    <property type="entry name" value="AGP_Transferase"/>
</dbReference>
<proteinExistence type="predicted"/>
<dbReference type="Proteomes" id="UP000502248">
    <property type="component" value="Chromosome"/>
</dbReference>
<protein>
    <submittedName>
        <fullName evidence="2">Phosphotransferase</fullName>
    </submittedName>
</protein>
<evidence type="ECO:0000313" key="3">
    <source>
        <dbReference type="Proteomes" id="UP000502248"/>
    </source>
</evidence>
<accession>A0A7Z2VGU8</accession>
<dbReference type="PANTHER" id="PTHR21310">
    <property type="entry name" value="AMINOGLYCOSIDE PHOSPHOTRANSFERASE-RELATED-RELATED"/>
    <property type="match status" value="1"/>
</dbReference>
<dbReference type="AlphaFoldDB" id="A0A7Z2VGU8"/>
<evidence type="ECO:0000313" key="2">
    <source>
        <dbReference type="EMBL" id="QJD82933.1"/>
    </source>
</evidence>
<dbReference type="PANTHER" id="PTHR21310:SF15">
    <property type="entry name" value="AMINOGLYCOSIDE PHOSPHOTRANSFERASE DOMAIN-CONTAINING PROTEIN"/>
    <property type="match status" value="1"/>
</dbReference>
<evidence type="ECO:0000259" key="1">
    <source>
        <dbReference type="Pfam" id="PF01636"/>
    </source>
</evidence>
<sequence>MVTDSKLQQLFHEPIEQIKYLDPGYSGHASDVWLVKTASEEYVVRSSRWTEAPSREFWWGIYDLFGIDPRRMCYFEANAAMLSSIADIPVPRVHTHTVIEATEYLVVEKMNGKALQSFVGQSDALLHQLGVWLARVHLKRCDYFGNLACTQIERQESFHARLSQTIRQLVERDYWNDSKIKALLDAMILELGDLPMPDHFCPVFIDLDPSQFLIQDGMLLAVVDVEAYAVGPREFDFVGLEYVLDEISATSFLNGYSTILDPPDISNYRKAYRYFYLLLGVQGSVDLDRWFAQQALFRR</sequence>
<reference evidence="2 3" key="1">
    <citation type="submission" date="2020-04" db="EMBL/GenBank/DDBJ databases">
        <title>Genome sequencing of novel species.</title>
        <authorList>
            <person name="Heo J."/>
            <person name="Kim S.-J."/>
            <person name="Kim J.-S."/>
            <person name="Hong S.-B."/>
            <person name="Kwon S.-W."/>
        </authorList>
    </citation>
    <scope>NUCLEOTIDE SEQUENCE [LARGE SCALE GENOMIC DNA]</scope>
    <source>
        <strain evidence="2 3">MFER-1</strain>
    </source>
</reference>
<dbReference type="KEGG" id="cheb:HH215_06915"/>
<organism evidence="2 3">
    <name type="scientific">Cohnella herbarum</name>
    <dbReference type="NCBI Taxonomy" id="2728023"/>
    <lineage>
        <taxon>Bacteria</taxon>
        <taxon>Bacillati</taxon>
        <taxon>Bacillota</taxon>
        <taxon>Bacilli</taxon>
        <taxon>Bacillales</taxon>
        <taxon>Paenibacillaceae</taxon>
        <taxon>Cohnella</taxon>
    </lineage>
</organism>
<name>A0A7Z2VGU8_9BACL</name>
<keyword evidence="3" id="KW-1185">Reference proteome</keyword>